<keyword evidence="5" id="KW-1185">Reference proteome</keyword>
<dbReference type="InterPro" id="IPR050181">
    <property type="entry name" value="Cold_shock_domain"/>
</dbReference>
<comment type="subcellular location">
    <subcellularLocation>
        <location evidence="1 3">Cytoplasm</location>
    </subcellularLocation>
</comment>
<dbReference type="GO" id="GO:0003676">
    <property type="term" value="F:nucleic acid binding"/>
    <property type="evidence" value="ECO:0007669"/>
    <property type="project" value="InterPro"/>
</dbReference>
<name>A0A1D8USR1_9PROT</name>
<dbReference type="OrthoDB" id="9801074at2"/>
<gene>
    <name evidence="4" type="ORF">A0U89_04695</name>
</gene>
<dbReference type="PANTHER" id="PTHR11544">
    <property type="entry name" value="COLD SHOCK DOMAIN CONTAINING PROTEINS"/>
    <property type="match status" value="1"/>
</dbReference>
<evidence type="ECO:0000256" key="3">
    <source>
        <dbReference type="RuleBase" id="RU000408"/>
    </source>
</evidence>
<organism evidence="4 5">
    <name type="scientific">Kozakia baliensis</name>
    <dbReference type="NCBI Taxonomy" id="153496"/>
    <lineage>
        <taxon>Bacteria</taxon>
        <taxon>Pseudomonadati</taxon>
        <taxon>Pseudomonadota</taxon>
        <taxon>Alphaproteobacteria</taxon>
        <taxon>Acetobacterales</taxon>
        <taxon>Acetobacteraceae</taxon>
        <taxon>Kozakia</taxon>
    </lineage>
</organism>
<dbReference type="STRING" id="153496.A0U89_04695"/>
<dbReference type="Pfam" id="PF00313">
    <property type="entry name" value="CSD"/>
    <property type="match status" value="1"/>
</dbReference>
<protein>
    <submittedName>
        <fullName evidence="4">Cold-shock protein</fullName>
    </submittedName>
</protein>
<sequence length="68" mass="7325">MTTGTVKWFNSTKGFGFIQPNDGGDDVFVHISALERGNIPTLNEGQQISYDVEIGRNGKKAAVNLKAA</sequence>
<keyword evidence="2" id="KW-0963">Cytoplasm</keyword>
<dbReference type="CDD" id="cd04458">
    <property type="entry name" value="CSP_CDS"/>
    <property type="match status" value="1"/>
</dbReference>
<dbReference type="SMART" id="SM00357">
    <property type="entry name" value="CSP"/>
    <property type="match status" value="1"/>
</dbReference>
<dbReference type="Proteomes" id="UP000179145">
    <property type="component" value="Chromosome"/>
</dbReference>
<evidence type="ECO:0000256" key="1">
    <source>
        <dbReference type="ARBA" id="ARBA00004496"/>
    </source>
</evidence>
<reference evidence="4 5" key="1">
    <citation type="journal article" date="2016" name="Microb. Cell Fact.">
        <title>Dissection of exopolysaccharide biosynthesis in Kozakia baliensis.</title>
        <authorList>
            <person name="Brandt J.U."/>
            <person name="Jakob F."/>
            <person name="Behr J."/>
            <person name="Geissler A.J."/>
            <person name="Vogel R.F."/>
        </authorList>
    </citation>
    <scope>NUCLEOTIDE SEQUENCE [LARGE SCALE GENOMIC DNA]</scope>
    <source>
        <strain evidence="4 5">DSM 14400</strain>
    </source>
</reference>
<dbReference type="InterPro" id="IPR011129">
    <property type="entry name" value="CSD"/>
</dbReference>
<dbReference type="PRINTS" id="PR00050">
    <property type="entry name" value="COLDSHOCK"/>
</dbReference>
<dbReference type="RefSeq" id="WP_029605917.1">
    <property type="nucleotide sequence ID" value="NZ_BJVW01000031.1"/>
</dbReference>
<dbReference type="InterPro" id="IPR012156">
    <property type="entry name" value="Cold_shock_CspA"/>
</dbReference>
<proteinExistence type="predicted"/>
<evidence type="ECO:0000313" key="4">
    <source>
        <dbReference type="EMBL" id="AOX16537.1"/>
    </source>
</evidence>
<evidence type="ECO:0000256" key="2">
    <source>
        <dbReference type="ARBA" id="ARBA00022490"/>
    </source>
</evidence>
<dbReference type="Gene3D" id="2.40.50.140">
    <property type="entry name" value="Nucleic acid-binding proteins"/>
    <property type="match status" value="1"/>
</dbReference>
<dbReference type="FunFam" id="2.40.50.140:FF:000006">
    <property type="entry name" value="Cold shock protein CspC"/>
    <property type="match status" value="1"/>
</dbReference>
<evidence type="ECO:0000313" key="5">
    <source>
        <dbReference type="Proteomes" id="UP000179145"/>
    </source>
</evidence>
<dbReference type="PIRSF" id="PIRSF002599">
    <property type="entry name" value="Cold_shock_A"/>
    <property type="match status" value="1"/>
</dbReference>
<dbReference type="SUPFAM" id="SSF50249">
    <property type="entry name" value="Nucleic acid-binding proteins"/>
    <property type="match status" value="1"/>
</dbReference>
<dbReference type="InterPro" id="IPR002059">
    <property type="entry name" value="CSP_DNA-bd"/>
</dbReference>
<dbReference type="InterPro" id="IPR012340">
    <property type="entry name" value="NA-bd_OB-fold"/>
</dbReference>
<dbReference type="PROSITE" id="PS00352">
    <property type="entry name" value="CSD_1"/>
    <property type="match status" value="1"/>
</dbReference>
<dbReference type="InterPro" id="IPR019844">
    <property type="entry name" value="CSD_CS"/>
</dbReference>
<dbReference type="EMBL" id="CP014674">
    <property type="protein sequence ID" value="AOX16537.1"/>
    <property type="molecule type" value="Genomic_DNA"/>
</dbReference>
<accession>A0A1D8USR1</accession>
<dbReference type="AlphaFoldDB" id="A0A1D8USR1"/>
<dbReference type="GO" id="GO:0005829">
    <property type="term" value="C:cytosol"/>
    <property type="evidence" value="ECO:0007669"/>
    <property type="project" value="UniProtKB-ARBA"/>
</dbReference>
<dbReference type="KEGG" id="kba:A0U89_04695"/>
<dbReference type="PROSITE" id="PS51857">
    <property type="entry name" value="CSD_2"/>
    <property type="match status" value="1"/>
</dbReference>